<proteinExistence type="predicted"/>
<protein>
    <submittedName>
        <fullName evidence="2">Uncharacterized protein</fullName>
    </submittedName>
</protein>
<gene>
    <name evidence="2" type="ORF">FH965_34435</name>
</gene>
<evidence type="ECO:0000313" key="2">
    <source>
        <dbReference type="EMBL" id="QDQ15020.1"/>
    </source>
</evidence>
<evidence type="ECO:0000313" key="3">
    <source>
        <dbReference type="Proteomes" id="UP000316806"/>
    </source>
</evidence>
<reference evidence="2 3" key="1">
    <citation type="journal article" date="2019" name="J. Ind. Microbiol. Biotechnol.">
        <title>The complete genomic sequence of Streptomyces spectabilis NRRL-2792 and identification of secondary metabolite biosynthetic gene clusters.</title>
        <authorList>
            <person name="Sinha A."/>
            <person name="Phillips-Salemka S."/>
            <person name="Niraula T.A."/>
            <person name="Short K.A."/>
            <person name="Niraula N.P."/>
        </authorList>
    </citation>
    <scope>NUCLEOTIDE SEQUENCE [LARGE SCALE GENOMIC DNA]</scope>
    <source>
        <strain evidence="2 3">NRRL 2792</strain>
    </source>
</reference>
<dbReference type="RefSeq" id="WP_144322224.1">
    <property type="nucleotide sequence ID" value="NZ_CP040916.1"/>
</dbReference>
<accession>A0A516RH85</accession>
<feature type="compositionally biased region" description="Basic and acidic residues" evidence="1">
    <location>
        <begin position="19"/>
        <end position="28"/>
    </location>
</feature>
<organism evidence="2 3">
    <name type="scientific">Streptomyces spectabilis</name>
    <dbReference type="NCBI Taxonomy" id="68270"/>
    <lineage>
        <taxon>Bacteria</taxon>
        <taxon>Bacillati</taxon>
        <taxon>Actinomycetota</taxon>
        <taxon>Actinomycetes</taxon>
        <taxon>Kitasatosporales</taxon>
        <taxon>Streptomycetaceae</taxon>
        <taxon>Streptomyces</taxon>
    </lineage>
</organism>
<dbReference type="EMBL" id="CP040916">
    <property type="protein sequence ID" value="QDQ15020.1"/>
    <property type="molecule type" value="Genomic_DNA"/>
</dbReference>
<feature type="region of interest" description="Disordered" evidence="1">
    <location>
        <begin position="1"/>
        <end position="43"/>
    </location>
</feature>
<name>A0A516RH85_STRST</name>
<dbReference type="Proteomes" id="UP000316806">
    <property type="component" value="Chromosome"/>
</dbReference>
<dbReference type="AlphaFoldDB" id="A0A516RH85"/>
<sequence length="101" mass="11452">MSRTDKTKPLWVRHREHRPRPVHDHRAGPCDLPPGPTRAEPGTRCRWESPGALLFDRTCCSGCGMRGCVTERQREARAGNRRERYAGRREARLFAAGADDA</sequence>
<evidence type="ECO:0000256" key="1">
    <source>
        <dbReference type="SAM" id="MobiDB-lite"/>
    </source>
</evidence>